<dbReference type="Proteomes" id="UP001165160">
    <property type="component" value="Unassembled WGS sequence"/>
</dbReference>
<evidence type="ECO:0000313" key="5">
    <source>
        <dbReference type="Proteomes" id="UP001165160"/>
    </source>
</evidence>
<dbReference type="AlphaFoldDB" id="A0A9W7BD82"/>
<dbReference type="PANTHER" id="PTHR34784">
    <property type="entry name" value="50S RIBOSOMAL PROTEIN L34"/>
    <property type="match status" value="1"/>
</dbReference>
<gene>
    <name evidence="4" type="ORF">TrVE_jg5337</name>
</gene>
<evidence type="ECO:0000256" key="2">
    <source>
        <dbReference type="ARBA" id="ARBA00023134"/>
    </source>
</evidence>
<organism evidence="4 5">
    <name type="scientific">Triparma verrucosa</name>
    <dbReference type="NCBI Taxonomy" id="1606542"/>
    <lineage>
        <taxon>Eukaryota</taxon>
        <taxon>Sar</taxon>
        <taxon>Stramenopiles</taxon>
        <taxon>Ochrophyta</taxon>
        <taxon>Bolidophyceae</taxon>
        <taxon>Parmales</taxon>
        <taxon>Triparmaceae</taxon>
        <taxon>Triparma</taxon>
    </lineage>
</organism>
<dbReference type="PANTHER" id="PTHR34784:SF1">
    <property type="entry name" value="50S RIBOSOMAL PROTEIN L34"/>
    <property type="match status" value="1"/>
</dbReference>
<dbReference type="GO" id="GO:0005525">
    <property type="term" value="F:GTP binding"/>
    <property type="evidence" value="ECO:0007669"/>
    <property type="project" value="UniProtKB-KW"/>
</dbReference>
<reference evidence="5" key="1">
    <citation type="journal article" date="2023" name="Commun. Biol.">
        <title>Genome analysis of Parmales, the sister group of diatoms, reveals the evolutionary specialization of diatoms from phago-mixotrophs to photoautotrophs.</title>
        <authorList>
            <person name="Ban H."/>
            <person name="Sato S."/>
            <person name="Yoshikawa S."/>
            <person name="Yamada K."/>
            <person name="Nakamura Y."/>
            <person name="Ichinomiya M."/>
            <person name="Sato N."/>
            <person name="Blanc-Mathieu R."/>
            <person name="Endo H."/>
            <person name="Kuwata A."/>
            <person name="Ogata H."/>
        </authorList>
    </citation>
    <scope>NUCLEOTIDE SEQUENCE [LARGE SCALE GENOMIC DNA]</scope>
    <source>
        <strain evidence="5">NIES 3699</strain>
    </source>
</reference>
<proteinExistence type="predicted"/>
<name>A0A9W7BD82_9STRA</name>
<dbReference type="NCBIfam" id="TIGR02058">
    <property type="entry name" value="lin0512_fam"/>
    <property type="match status" value="1"/>
</dbReference>
<feature type="chain" id="PRO_5040832542" evidence="3">
    <location>
        <begin position="27"/>
        <end position="198"/>
    </location>
</feature>
<dbReference type="Gene3D" id="3.30.1330.20">
    <property type="entry name" value="Tubulin/FtsZ, C-terminal domain"/>
    <property type="match status" value="1"/>
</dbReference>
<dbReference type="InterPro" id="IPR037103">
    <property type="entry name" value="Tubulin/FtsZ-like_C"/>
</dbReference>
<feature type="signal peptide" evidence="3">
    <location>
        <begin position="1"/>
        <end position="26"/>
    </location>
</feature>
<dbReference type="EMBL" id="BRXX01000049">
    <property type="protein sequence ID" value="GMH85537.1"/>
    <property type="molecule type" value="Genomic_DNA"/>
</dbReference>
<keyword evidence="2" id="KW-0342">GTP-binding</keyword>
<dbReference type="InterPro" id="IPR011719">
    <property type="entry name" value="CHP02058"/>
</dbReference>
<evidence type="ECO:0000256" key="3">
    <source>
        <dbReference type="SAM" id="SignalP"/>
    </source>
</evidence>
<sequence length="198" mass="21164">MSSPRLTLNKALFTTLGLALVSRGSCSIVHCAPNRAKLPKFITTVRSFSSLPLIPRRPSSLRLLSTSSSSSPSSSPFSSPINVLFIEMGFGNDGHGQNVTKASVRAARNAIEFNSIPSINSLVPGGYDNLKLQVILAVPKKYQEGLDVEKVKEVFPYGECEVVVQDGGMIAPSGIAIERLGDKNEDMVVCCCSVTVGY</sequence>
<keyword evidence="1" id="KW-0547">Nucleotide-binding</keyword>
<protein>
    <submittedName>
        <fullName evidence="4">Uncharacterized protein</fullName>
    </submittedName>
</protein>
<evidence type="ECO:0000313" key="4">
    <source>
        <dbReference type="EMBL" id="GMH85537.1"/>
    </source>
</evidence>
<dbReference type="Pfam" id="PF09585">
    <property type="entry name" value="Lin0512_fam"/>
    <property type="match status" value="1"/>
</dbReference>
<accession>A0A9W7BD82</accession>
<comment type="caution">
    <text evidence="4">The sequence shown here is derived from an EMBL/GenBank/DDBJ whole genome shotgun (WGS) entry which is preliminary data.</text>
</comment>
<keyword evidence="5" id="KW-1185">Reference proteome</keyword>
<evidence type="ECO:0000256" key="1">
    <source>
        <dbReference type="ARBA" id="ARBA00022741"/>
    </source>
</evidence>
<keyword evidence="3" id="KW-0732">Signal</keyword>